<evidence type="ECO:0000256" key="6">
    <source>
        <dbReference type="ARBA" id="ARBA00023277"/>
    </source>
</evidence>
<accession>A0AA41QLX7</accession>
<dbReference type="GO" id="GO:0006053">
    <property type="term" value="P:N-acetylmannosamine catabolic process"/>
    <property type="evidence" value="ECO:0007669"/>
    <property type="project" value="TreeGrafter"/>
</dbReference>
<dbReference type="Proteomes" id="UP001156140">
    <property type="component" value="Unassembled WGS sequence"/>
</dbReference>
<dbReference type="RefSeq" id="WP_281735875.1">
    <property type="nucleotide sequence ID" value="NZ_JAKETQ010000001.1"/>
</dbReference>
<dbReference type="Pfam" id="PF04131">
    <property type="entry name" value="NanE"/>
    <property type="match status" value="1"/>
</dbReference>
<keyword evidence="6" id="KW-0119">Carbohydrate metabolism</keyword>
<sequence>MNAALERLKGKLVVSSQVMDPRSPLGRPDILAMMAEAAGLGGAGGYRVDGVDVVRELRARTSLPIIGIAKDRRTGFDVYITTTVADVNALCDAGADIVAAQATSGTRPGESFAELTAAAHARGVAMMADISTFEEAITAAEQGADVIATTMVGYTPQSTGAVRPAFDLVRELVGRLDVPVIVEGGVWTPEHVAASFAAGAFAVVSGSAITAPDLITKHLLSRL</sequence>
<dbReference type="PANTHER" id="PTHR36204:SF1">
    <property type="entry name" value="N-ACETYLMANNOSAMINE-6-PHOSPHATE 2-EPIMERASE-RELATED"/>
    <property type="match status" value="1"/>
</dbReference>
<comment type="caution">
    <text evidence="7">The sequence shown here is derived from an EMBL/GenBank/DDBJ whole genome shotgun (WGS) entry which is preliminary data.</text>
</comment>
<comment type="pathway">
    <text evidence="3">Amino-sugar metabolism; N-acetylneuraminate degradation; D-fructose 6-phosphate from N-acetylneuraminate: step 3/5.</text>
</comment>
<dbReference type="EC" id="5.1.3.9" evidence="4"/>
<dbReference type="InterPro" id="IPR011060">
    <property type="entry name" value="RibuloseP-bd_barrel"/>
</dbReference>
<dbReference type="GO" id="GO:0005829">
    <property type="term" value="C:cytosol"/>
    <property type="evidence" value="ECO:0007669"/>
    <property type="project" value="TreeGrafter"/>
</dbReference>
<dbReference type="Gene3D" id="3.20.20.70">
    <property type="entry name" value="Aldolase class I"/>
    <property type="match status" value="1"/>
</dbReference>
<dbReference type="PANTHER" id="PTHR36204">
    <property type="entry name" value="N-ACETYLMANNOSAMINE-6-PHOSPHATE 2-EPIMERASE-RELATED"/>
    <property type="match status" value="1"/>
</dbReference>
<dbReference type="AlphaFoldDB" id="A0AA41QLX7"/>
<evidence type="ECO:0000313" key="7">
    <source>
        <dbReference type="EMBL" id="MCI0127306.1"/>
    </source>
</evidence>
<dbReference type="InterPro" id="IPR007260">
    <property type="entry name" value="NanE"/>
</dbReference>
<protein>
    <recommendedName>
        <fullName evidence="4">N-acylglucosamine-6-phosphate 2-epimerase</fullName>
        <ecNumber evidence="4">5.1.3.9</ecNumber>
    </recommendedName>
</protein>
<dbReference type="NCBIfam" id="NF002231">
    <property type="entry name" value="PRK01130.1"/>
    <property type="match status" value="1"/>
</dbReference>
<name>A0AA41QLX7_9HYPH</name>
<reference evidence="7" key="1">
    <citation type="submission" date="2022-03" db="EMBL/GenBank/DDBJ databases">
        <title>The complete genome sequence of a Methyloterrigena soli.</title>
        <authorList>
            <person name="Zi Z."/>
        </authorList>
    </citation>
    <scope>NUCLEOTIDE SEQUENCE</scope>
    <source>
        <strain evidence="7">M48</strain>
    </source>
</reference>
<comment type="function">
    <text evidence="2">Converts N-acetylmannosamine-6-phosphate (ManNAc-6-P) to N-acetylglucosamine-6-phosphate (GlcNAc-6-P).</text>
</comment>
<gene>
    <name evidence="7" type="ORF">ML536_10765</name>
</gene>
<evidence type="ECO:0000256" key="3">
    <source>
        <dbReference type="ARBA" id="ARBA00005081"/>
    </source>
</evidence>
<dbReference type="GO" id="GO:0047465">
    <property type="term" value="F:N-acylglucosamine-6-phosphate 2-epimerase activity"/>
    <property type="evidence" value="ECO:0007669"/>
    <property type="project" value="UniProtKB-EC"/>
</dbReference>
<evidence type="ECO:0000256" key="4">
    <source>
        <dbReference type="ARBA" id="ARBA00013180"/>
    </source>
</evidence>
<comment type="catalytic activity">
    <reaction evidence="1">
        <text>an N-acyl-D-glucosamine 6-phosphate = an N-acyl-D-mannosamine 6-phosphate</text>
        <dbReference type="Rhea" id="RHEA:23932"/>
        <dbReference type="ChEBI" id="CHEBI:57599"/>
        <dbReference type="ChEBI" id="CHEBI:57666"/>
        <dbReference type="EC" id="5.1.3.9"/>
    </reaction>
</comment>
<proteinExistence type="predicted"/>
<keyword evidence="8" id="KW-1185">Reference proteome</keyword>
<evidence type="ECO:0000313" key="8">
    <source>
        <dbReference type="Proteomes" id="UP001156140"/>
    </source>
</evidence>
<evidence type="ECO:0000256" key="1">
    <source>
        <dbReference type="ARBA" id="ARBA00000056"/>
    </source>
</evidence>
<organism evidence="7 8">
    <name type="scientific">Paradevosia shaoguanensis</name>
    <dbReference type="NCBI Taxonomy" id="1335043"/>
    <lineage>
        <taxon>Bacteria</taxon>
        <taxon>Pseudomonadati</taxon>
        <taxon>Pseudomonadota</taxon>
        <taxon>Alphaproteobacteria</taxon>
        <taxon>Hyphomicrobiales</taxon>
        <taxon>Devosiaceae</taxon>
        <taxon>Paradevosia</taxon>
    </lineage>
</organism>
<dbReference type="GO" id="GO:0019262">
    <property type="term" value="P:N-acetylneuraminate catabolic process"/>
    <property type="evidence" value="ECO:0007669"/>
    <property type="project" value="TreeGrafter"/>
</dbReference>
<dbReference type="SUPFAM" id="SSF51366">
    <property type="entry name" value="Ribulose-phoshate binding barrel"/>
    <property type="match status" value="1"/>
</dbReference>
<dbReference type="InterPro" id="IPR013785">
    <property type="entry name" value="Aldolase_TIM"/>
</dbReference>
<keyword evidence="5 7" id="KW-0413">Isomerase</keyword>
<dbReference type="EMBL" id="JALAZD010000001">
    <property type="protein sequence ID" value="MCI0127306.1"/>
    <property type="molecule type" value="Genomic_DNA"/>
</dbReference>
<evidence type="ECO:0000256" key="2">
    <source>
        <dbReference type="ARBA" id="ARBA00002147"/>
    </source>
</evidence>
<evidence type="ECO:0000256" key="5">
    <source>
        <dbReference type="ARBA" id="ARBA00023235"/>
    </source>
</evidence>